<evidence type="ECO:0008006" key="4">
    <source>
        <dbReference type="Google" id="ProtNLM"/>
    </source>
</evidence>
<feature type="transmembrane region" description="Helical" evidence="1">
    <location>
        <begin position="49"/>
        <end position="68"/>
    </location>
</feature>
<dbReference type="Proteomes" id="UP001500635">
    <property type="component" value="Unassembled WGS sequence"/>
</dbReference>
<evidence type="ECO:0000313" key="3">
    <source>
        <dbReference type="Proteomes" id="UP001500635"/>
    </source>
</evidence>
<feature type="transmembrane region" description="Helical" evidence="1">
    <location>
        <begin position="12"/>
        <end position="37"/>
    </location>
</feature>
<feature type="transmembrane region" description="Helical" evidence="1">
    <location>
        <begin position="155"/>
        <end position="173"/>
    </location>
</feature>
<keyword evidence="1" id="KW-1133">Transmembrane helix</keyword>
<keyword evidence="1" id="KW-0472">Membrane</keyword>
<comment type="caution">
    <text evidence="2">The sequence shown here is derived from an EMBL/GenBank/DDBJ whole genome shotgun (WGS) entry which is preliminary data.</text>
</comment>
<reference evidence="3" key="1">
    <citation type="journal article" date="2019" name="Int. J. Syst. Evol. Microbiol.">
        <title>The Global Catalogue of Microorganisms (GCM) 10K type strain sequencing project: providing services to taxonomists for standard genome sequencing and annotation.</title>
        <authorList>
            <consortium name="The Broad Institute Genomics Platform"/>
            <consortium name="The Broad Institute Genome Sequencing Center for Infectious Disease"/>
            <person name="Wu L."/>
            <person name="Ma J."/>
        </authorList>
    </citation>
    <scope>NUCLEOTIDE SEQUENCE [LARGE SCALE GENOMIC DNA]</scope>
    <source>
        <strain evidence="3">JCM 17688</strain>
    </source>
</reference>
<keyword evidence="1" id="KW-0812">Transmembrane</keyword>
<feature type="transmembrane region" description="Helical" evidence="1">
    <location>
        <begin position="118"/>
        <end position="143"/>
    </location>
</feature>
<keyword evidence="3" id="KW-1185">Reference proteome</keyword>
<gene>
    <name evidence="2" type="ORF">GCM10023147_41640</name>
</gene>
<dbReference type="EMBL" id="BAABFR010000091">
    <property type="protein sequence ID" value="GAA4401738.1"/>
    <property type="molecule type" value="Genomic_DNA"/>
</dbReference>
<protein>
    <recommendedName>
        <fullName evidence="4">Intracellular septation protein A</fullName>
    </recommendedName>
</protein>
<evidence type="ECO:0000256" key="1">
    <source>
        <dbReference type="SAM" id="Phobius"/>
    </source>
</evidence>
<sequence>MTYLKGFLPWIVFSVLSVVGWQWGALAALLLSAGLLWRERRAGAGFDGQILDIGALVYFAALTVFAFVEMHSGAERYDGALSSVWLALVAWASLAVRRPFTTGIARGRAPREVWDSPVFLRMNMVLTLVWSASFTAVAVAAYACDALSAPTVVRIAYQAIGLGIPAYFTHRYVALLAARRSGTVDEPAEEVAAL</sequence>
<evidence type="ECO:0000313" key="2">
    <source>
        <dbReference type="EMBL" id="GAA4401738.1"/>
    </source>
</evidence>
<feature type="transmembrane region" description="Helical" evidence="1">
    <location>
        <begin position="80"/>
        <end position="97"/>
    </location>
</feature>
<accession>A0ABP8K8Z7</accession>
<name>A0ABP8K8Z7_9ACTN</name>
<dbReference type="RefSeq" id="WP_344999678.1">
    <property type="nucleotide sequence ID" value="NZ_BAABFR010000091.1"/>
</dbReference>
<proteinExistence type="predicted"/>
<organism evidence="2 3">
    <name type="scientific">Tsukamurella soli</name>
    <dbReference type="NCBI Taxonomy" id="644556"/>
    <lineage>
        <taxon>Bacteria</taxon>
        <taxon>Bacillati</taxon>
        <taxon>Actinomycetota</taxon>
        <taxon>Actinomycetes</taxon>
        <taxon>Mycobacteriales</taxon>
        <taxon>Tsukamurellaceae</taxon>
        <taxon>Tsukamurella</taxon>
    </lineage>
</organism>